<evidence type="ECO:0000256" key="13">
    <source>
        <dbReference type="SAM" id="Phobius"/>
    </source>
</evidence>
<keyword evidence="7" id="KW-0443">Lipid metabolism</keyword>
<dbReference type="PIRSF" id="PIRSF000847">
    <property type="entry name" value="Phos_ph_gly_syn"/>
    <property type="match status" value="1"/>
</dbReference>
<evidence type="ECO:0000256" key="9">
    <source>
        <dbReference type="ARBA" id="ARBA00023209"/>
    </source>
</evidence>
<protein>
    <recommendedName>
        <fullName evidence="11">CDP-diacylglycerol--glycerol-3-phosphate 3-phosphatidyltransferase</fullName>
        <ecNumber evidence="11">2.7.8.5</ecNumber>
    </recommendedName>
</protein>
<evidence type="ECO:0000256" key="6">
    <source>
        <dbReference type="ARBA" id="ARBA00022989"/>
    </source>
</evidence>
<dbReference type="PANTHER" id="PTHR14269:SF62">
    <property type="entry name" value="CDP-DIACYLGLYCEROL--GLYCEROL-3-PHOSPHATE 3-PHOSPHATIDYLTRANSFERASE 1, CHLOROPLASTIC"/>
    <property type="match status" value="1"/>
</dbReference>
<keyword evidence="3" id="KW-0444">Lipid biosynthesis</keyword>
<proteinExistence type="inferred from homology"/>
<evidence type="ECO:0000256" key="3">
    <source>
        <dbReference type="ARBA" id="ARBA00022516"/>
    </source>
</evidence>
<evidence type="ECO:0000313" key="15">
    <source>
        <dbReference type="Proteomes" id="UP001247542"/>
    </source>
</evidence>
<feature type="transmembrane region" description="Helical" evidence="13">
    <location>
        <begin position="20"/>
        <end position="43"/>
    </location>
</feature>
<keyword evidence="4 12" id="KW-0808">Transferase</keyword>
<feature type="transmembrane region" description="Helical" evidence="13">
    <location>
        <begin position="173"/>
        <end position="195"/>
    </location>
</feature>
<feature type="transmembrane region" description="Helical" evidence="13">
    <location>
        <begin position="90"/>
        <end position="115"/>
    </location>
</feature>
<dbReference type="Gene3D" id="1.20.120.1760">
    <property type="match status" value="1"/>
</dbReference>
<dbReference type="EMBL" id="JASXSX010000001">
    <property type="protein sequence ID" value="MDT3767517.1"/>
    <property type="molecule type" value="Genomic_DNA"/>
</dbReference>
<evidence type="ECO:0000256" key="8">
    <source>
        <dbReference type="ARBA" id="ARBA00023136"/>
    </source>
</evidence>
<keyword evidence="5 13" id="KW-0812">Transmembrane</keyword>
<comment type="caution">
    <text evidence="14">The sequence shown here is derived from an EMBL/GenBank/DDBJ whole genome shotgun (WGS) entry which is preliminary data.</text>
</comment>
<gene>
    <name evidence="14" type="primary">pgsA</name>
    <name evidence="14" type="ORF">QS713_05505</name>
</gene>
<dbReference type="NCBIfam" id="TIGR00560">
    <property type="entry name" value="pgsA"/>
    <property type="match status" value="1"/>
</dbReference>
<evidence type="ECO:0000256" key="11">
    <source>
        <dbReference type="NCBIfam" id="TIGR00560"/>
    </source>
</evidence>
<dbReference type="PANTHER" id="PTHR14269">
    <property type="entry name" value="CDP-DIACYLGLYCEROL--GLYCEROL-3-PHOSPHATE 3-PHOSPHATIDYLTRANSFERASE-RELATED"/>
    <property type="match status" value="1"/>
</dbReference>
<evidence type="ECO:0000256" key="12">
    <source>
        <dbReference type="RuleBase" id="RU003750"/>
    </source>
</evidence>
<dbReference type="GO" id="GO:0008444">
    <property type="term" value="F:CDP-diacylglycerol-glycerol-3-phosphate 3-phosphatidyltransferase activity"/>
    <property type="evidence" value="ECO:0007669"/>
    <property type="project" value="UniProtKB-EC"/>
</dbReference>
<evidence type="ECO:0000313" key="14">
    <source>
        <dbReference type="EMBL" id="MDT3767517.1"/>
    </source>
</evidence>
<dbReference type="InterPro" id="IPR000462">
    <property type="entry name" value="CDP-OH_P_trans"/>
</dbReference>
<sequence length="205" mass="22764">MNKAQMDDNVSKARGSEEIWNLPNILTMLRLALVPVFIILMFIPSTACRWVALVVFMVAAATDHFDGEIARKRGLITDFGKIWDPIADKALTLGAFIVLSITGLLGWWFTIIVGVRELGITWMRRRLLRRGIVVAANSGGKAKTVSQMFLIFLLVGPWTTWITAPAFATALRWVTVAFIAIAFVLTVWSGGVYVVEAAKIVRKRS</sequence>
<reference evidence="14 15" key="1">
    <citation type="submission" date="2023-06" db="EMBL/GenBank/DDBJ databases">
        <title>Draft genome sequence of Gleimia hominis type strain CCUG 57540T.</title>
        <authorList>
            <person name="Salva-Serra F."/>
            <person name="Cardew S."/>
            <person name="Jensie Markopoulos S."/>
            <person name="Ohlen M."/>
            <person name="Inganas E."/>
            <person name="Svensson-Stadler L."/>
            <person name="Moore E.R.B."/>
        </authorList>
    </citation>
    <scope>NUCLEOTIDE SEQUENCE [LARGE SCALE GENOMIC DNA]</scope>
    <source>
        <strain evidence="14 15">CCUG 57540</strain>
    </source>
</reference>
<dbReference type="PROSITE" id="PS00379">
    <property type="entry name" value="CDP_ALCOHOL_P_TRANSF"/>
    <property type="match status" value="1"/>
</dbReference>
<keyword evidence="15" id="KW-1185">Reference proteome</keyword>
<evidence type="ECO:0000256" key="5">
    <source>
        <dbReference type="ARBA" id="ARBA00022692"/>
    </source>
</evidence>
<keyword evidence="10" id="KW-1208">Phospholipid metabolism</keyword>
<keyword evidence="9" id="KW-0594">Phospholipid biosynthesis</keyword>
<dbReference type="Proteomes" id="UP001247542">
    <property type="component" value="Unassembled WGS sequence"/>
</dbReference>
<dbReference type="InterPro" id="IPR043130">
    <property type="entry name" value="CDP-OH_PTrfase_TM_dom"/>
</dbReference>
<evidence type="ECO:0000256" key="10">
    <source>
        <dbReference type="ARBA" id="ARBA00023264"/>
    </source>
</evidence>
<evidence type="ECO:0000256" key="7">
    <source>
        <dbReference type="ARBA" id="ARBA00023098"/>
    </source>
</evidence>
<feature type="transmembrane region" description="Helical" evidence="13">
    <location>
        <begin position="148"/>
        <end position="167"/>
    </location>
</feature>
<dbReference type="Pfam" id="PF01066">
    <property type="entry name" value="CDP-OH_P_transf"/>
    <property type="match status" value="1"/>
</dbReference>
<name>A0ABU3IAW9_9ACTO</name>
<dbReference type="InterPro" id="IPR050324">
    <property type="entry name" value="CDP-alcohol_PTase-I"/>
</dbReference>
<comment type="subcellular location">
    <subcellularLocation>
        <location evidence="1">Membrane</location>
        <topology evidence="1">Multi-pass membrane protein</topology>
    </subcellularLocation>
</comment>
<evidence type="ECO:0000256" key="2">
    <source>
        <dbReference type="ARBA" id="ARBA00010441"/>
    </source>
</evidence>
<comment type="similarity">
    <text evidence="2 12">Belongs to the CDP-alcohol phosphatidyltransferase class-I family.</text>
</comment>
<dbReference type="InterPro" id="IPR048254">
    <property type="entry name" value="CDP_ALCOHOL_P_TRANSF_CS"/>
</dbReference>
<dbReference type="RefSeq" id="WP_313273139.1">
    <property type="nucleotide sequence ID" value="NZ_JASXSX010000001.1"/>
</dbReference>
<dbReference type="EC" id="2.7.8.5" evidence="11"/>
<evidence type="ECO:0000256" key="1">
    <source>
        <dbReference type="ARBA" id="ARBA00004141"/>
    </source>
</evidence>
<dbReference type="InterPro" id="IPR004570">
    <property type="entry name" value="Phosphatidylglycerol_P_synth"/>
</dbReference>
<organism evidence="14 15">
    <name type="scientific">Gleimia hominis</name>
    <dbReference type="NCBI Taxonomy" id="595468"/>
    <lineage>
        <taxon>Bacteria</taxon>
        <taxon>Bacillati</taxon>
        <taxon>Actinomycetota</taxon>
        <taxon>Actinomycetes</taxon>
        <taxon>Actinomycetales</taxon>
        <taxon>Actinomycetaceae</taxon>
        <taxon>Gleimia</taxon>
    </lineage>
</organism>
<evidence type="ECO:0000256" key="4">
    <source>
        <dbReference type="ARBA" id="ARBA00022679"/>
    </source>
</evidence>
<accession>A0ABU3IAW9</accession>
<keyword evidence="6 13" id="KW-1133">Transmembrane helix</keyword>
<keyword evidence="8 13" id="KW-0472">Membrane</keyword>